<dbReference type="InterPro" id="IPR036361">
    <property type="entry name" value="SAP_dom_sf"/>
</dbReference>
<feature type="region of interest" description="Disordered" evidence="3">
    <location>
        <begin position="294"/>
        <end position="313"/>
    </location>
</feature>
<dbReference type="Proteomes" id="UP000050741">
    <property type="component" value="Unassembled WGS sequence"/>
</dbReference>
<dbReference type="SUPFAM" id="SSF68906">
    <property type="entry name" value="SAP domain"/>
    <property type="match status" value="1"/>
</dbReference>
<evidence type="ECO:0000256" key="3">
    <source>
        <dbReference type="SAM" id="MobiDB-lite"/>
    </source>
</evidence>
<keyword evidence="5" id="KW-1185">Reference proteome</keyword>
<name>A0A183C4F5_GLOPA</name>
<feature type="domain" description="SAP" evidence="4">
    <location>
        <begin position="35"/>
        <end position="69"/>
    </location>
</feature>
<dbReference type="GO" id="GO:0016973">
    <property type="term" value="P:poly(A)+ mRNA export from nucleus"/>
    <property type="evidence" value="ECO:0007669"/>
    <property type="project" value="TreeGrafter"/>
</dbReference>
<dbReference type="AlphaFoldDB" id="A0A183C4F5"/>
<reference evidence="6" key="2">
    <citation type="submission" date="2016-06" db="UniProtKB">
        <authorList>
            <consortium name="WormBaseParasite"/>
        </authorList>
    </citation>
    <scope>IDENTIFICATION</scope>
</reference>
<dbReference type="InterPro" id="IPR052240">
    <property type="entry name" value="SAP_domain_ribonucleoprotein"/>
</dbReference>
<keyword evidence="1" id="KW-0597">Phosphoprotein</keyword>
<dbReference type="Gene3D" id="1.10.720.30">
    <property type="entry name" value="SAP domain"/>
    <property type="match status" value="1"/>
</dbReference>
<dbReference type="Pfam" id="PF02037">
    <property type="entry name" value="SAP"/>
    <property type="match status" value="1"/>
</dbReference>
<dbReference type="PROSITE" id="PS50800">
    <property type="entry name" value="SAP"/>
    <property type="match status" value="1"/>
</dbReference>
<feature type="region of interest" description="Disordered" evidence="3">
    <location>
        <begin position="231"/>
        <end position="278"/>
    </location>
</feature>
<evidence type="ECO:0000313" key="5">
    <source>
        <dbReference type="Proteomes" id="UP000050741"/>
    </source>
</evidence>
<organism evidence="5 6">
    <name type="scientific">Globodera pallida</name>
    <name type="common">Potato cyst nematode worm</name>
    <name type="synonym">Heterodera pallida</name>
    <dbReference type="NCBI Taxonomy" id="36090"/>
    <lineage>
        <taxon>Eukaryota</taxon>
        <taxon>Metazoa</taxon>
        <taxon>Ecdysozoa</taxon>
        <taxon>Nematoda</taxon>
        <taxon>Chromadorea</taxon>
        <taxon>Rhabditida</taxon>
        <taxon>Tylenchina</taxon>
        <taxon>Tylenchomorpha</taxon>
        <taxon>Tylenchoidea</taxon>
        <taxon>Heteroderidae</taxon>
        <taxon>Heteroderinae</taxon>
        <taxon>Globodera</taxon>
    </lineage>
</organism>
<dbReference type="SMART" id="SM00513">
    <property type="entry name" value="SAP"/>
    <property type="match status" value="1"/>
</dbReference>
<dbReference type="PANTHER" id="PTHR46551:SF1">
    <property type="entry name" value="SAP DOMAIN-CONTAINING RIBONUCLEOPROTEIN"/>
    <property type="match status" value="1"/>
</dbReference>
<feature type="compositionally biased region" description="Basic and acidic residues" evidence="3">
    <location>
        <begin position="267"/>
        <end position="278"/>
    </location>
</feature>
<dbReference type="InterPro" id="IPR003034">
    <property type="entry name" value="SAP_dom"/>
</dbReference>
<sequence length="349" mass="37378">MHLIWPISSCLWPAAPFCYFKMKTANSKMTSRDELEKMTVAQIREKLKSRKMPISGTKSDLISRLHESLMAEEKLLEDSGPGGDNIDLSDVNVDEVLGLDDEKDSAVSSASETKPSDSLLSLGSPLNDSLNTSMPELKKTGSSSPMKKQQTTAVAATDGDGSAPVVQLEEDGRQAKQQCETEPTAAANDGDTAGKKTSQPSDADRKVQLKMAARLGVPLGECEVKRARAARFGDNGGDSGALTAAKDSGEEEMKAKRSARFGASEEAATKRKSASEEDGKMLIRAERFGLPLKRGSTAEVANPDANSESITDGGVEVLQKRAKRFSIVYGEGDNEDSKKAARARRFGLS</sequence>
<evidence type="ECO:0000256" key="2">
    <source>
        <dbReference type="ARBA" id="ARBA00046328"/>
    </source>
</evidence>
<feature type="compositionally biased region" description="Low complexity" evidence="3">
    <location>
        <begin position="116"/>
        <end position="131"/>
    </location>
</feature>
<protein>
    <submittedName>
        <fullName evidence="6">SAP domain-containing protein</fullName>
    </submittedName>
</protein>
<reference evidence="5" key="1">
    <citation type="submission" date="2014-05" db="EMBL/GenBank/DDBJ databases">
        <title>The genome and life-stage specific transcriptomes of Globodera pallida elucidate key aspects of plant parasitism by a cyst nematode.</title>
        <authorList>
            <person name="Cotton J.A."/>
            <person name="Lilley C.J."/>
            <person name="Jones L.M."/>
            <person name="Kikuchi T."/>
            <person name="Reid A.J."/>
            <person name="Thorpe P."/>
            <person name="Tsai I.J."/>
            <person name="Beasley H."/>
            <person name="Blok V."/>
            <person name="Cock P.J.A."/>
            <person name="Van den Akker S.E."/>
            <person name="Holroyd N."/>
            <person name="Hunt M."/>
            <person name="Mantelin S."/>
            <person name="Naghra H."/>
            <person name="Pain A."/>
            <person name="Palomares-Rius J.E."/>
            <person name="Zarowiecki M."/>
            <person name="Berriman M."/>
            <person name="Jones J.T."/>
            <person name="Urwin P.E."/>
        </authorList>
    </citation>
    <scope>NUCLEOTIDE SEQUENCE [LARGE SCALE GENOMIC DNA]</scope>
    <source>
        <strain evidence="5">Lindley</strain>
    </source>
</reference>
<dbReference type="WBParaSite" id="GPLIN_000774900">
    <property type="protein sequence ID" value="GPLIN_000774900"/>
    <property type="gene ID" value="GPLIN_000774900"/>
</dbReference>
<proteinExistence type="inferred from homology"/>
<dbReference type="GO" id="GO:0005634">
    <property type="term" value="C:nucleus"/>
    <property type="evidence" value="ECO:0007669"/>
    <property type="project" value="TreeGrafter"/>
</dbReference>
<accession>A0A183C4F5</accession>
<evidence type="ECO:0000256" key="1">
    <source>
        <dbReference type="ARBA" id="ARBA00022553"/>
    </source>
</evidence>
<comment type="similarity">
    <text evidence="2">Belongs to the SAP domain-containing ribonucleoprotein family.</text>
</comment>
<evidence type="ECO:0000259" key="4">
    <source>
        <dbReference type="PROSITE" id="PS50800"/>
    </source>
</evidence>
<dbReference type="PANTHER" id="PTHR46551">
    <property type="entry name" value="SAP DOMAIN-CONTAINING RIBONUCLEOPROTEIN"/>
    <property type="match status" value="1"/>
</dbReference>
<feature type="region of interest" description="Disordered" evidence="3">
    <location>
        <begin position="102"/>
        <end position="204"/>
    </location>
</feature>
<evidence type="ECO:0000313" key="6">
    <source>
        <dbReference type="WBParaSite" id="GPLIN_000774900"/>
    </source>
</evidence>
<feature type="compositionally biased region" description="Polar residues" evidence="3">
    <location>
        <begin position="140"/>
        <end position="154"/>
    </location>
</feature>